<proteinExistence type="predicted"/>
<evidence type="ECO:0000313" key="3">
    <source>
        <dbReference type="EMBL" id="MFC5771763.1"/>
    </source>
</evidence>
<evidence type="ECO:0000256" key="2">
    <source>
        <dbReference type="SAM" id="SignalP"/>
    </source>
</evidence>
<dbReference type="GO" id="GO:0016301">
    <property type="term" value="F:kinase activity"/>
    <property type="evidence" value="ECO:0007669"/>
    <property type="project" value="UniProtKB-KW"/>
</dbReference>
<reference evidence="4" key="1">
    <citation type="journal article" date="2019" name="Int. J. Syst. Evol. Microbiol.">
        <title>The Global Catalogue of Microorganisms (GCM) 10K type strain sequencing project: providing services to taxonomists for standard genome sequencing and annotation.</title>
        <authorList>
            <consortium name="The Broad Institute Genomics Platform"/>
            <consortium name="The Broad Institute Genome Sequencing Center for Infectious Disease"/>
            <person name="Wu L."/>
            <person name="Ma J."/>
        </authorList>
    </citation>
    <scope>NUCLEOTIDE SEQUENCE [LARGE SCALE GENOMIC DNA]</scope>
    <source>
        <strain evidence="4">SHR3</strain>
    </source>
</reference>
<evidence type="ECO:0000256" key="1">
    <source>
        <dbReference type="SAM" id="MobiDB-lite"/>
    </source>
</evidence>
<feature type="chain" id="PRO_5046007026" evidence="2">
    <location>
        <begin position="29"/>
        <end position="430"/>
    </location>
</feature>
<keyword evidence="3" id="KW-0418">Kinase</keyword>
<feature type="region of interest" description="Disordered" evidence="1">
    <location>
        <begin position="74"/>
        <end position="112"/>
    </location>
</feature>
<sequence length="430" mass="46188">MVSLFSTRRLGPPVAGLLLAASGSGAMAADEPAPGVDGVQQRLDAQSRQIELMKRELARQEAALAELRRELDLNRRGRGDAPPPAGAPAVVAQAPAAESPQPVGQAPAARDRPPEVAPIFEQPGVLTPPGKWIVEPSLQYSYSSSDRIALVGYTVIPAILIGLIDVRNVKSNSFTATLALRRGITNRFELEARIPYVYRFDNTRGREVFTGQPSDEFFVDSSGRGLGDIELIGRYQLNDGGGDSPYYIASLRLKTRTGKDPFEVRTSFQADGARTSGIQEELPTGSGFYSLTPGLTVLIPSDPAVFFGGISYQYSFKRSNVTPNVVPATARANYDEIQPGGVLGFNFGMGLALNERSSFSIGYDHLSVGKTDATFANGSKSEGVRVQLGSLLLGYSYKLNSQRTLNLSLGVGVTRDTPDVQLTLRTPISF</sequence>
<organism evidence="3 4">
    <name type="scientific">Thauera sinica</name>
    <dbReference type="NCBI Taxonomy" id="2665146"/>
    <lineage>
        <taxon>Bacteria</taxon>
        <taxon>Pseudomonadati</taxon>
        <taxon>Pseudomonadota</taxon>
        <taxon>Betaproteobacteria</taxon>
        <taxon>Rhodocyclales</taxon>
        <taxon>Zoogloeaceae</taxon>
        <taxon>Thauera</taxon>
    </lineage>
</organism>
<feature type="signal peptide" evidence="2">
    <location>
        <begin position="1"/>
        <end position="28"/>
    </location>
</feature>
<keyword evidence="2" id="KW-0732">Signal</keyword>
<keyword evidence="3" id="KW-0808">Transferase</keyword>
<feature type="compositionally biased region" description="Low complexity" evidence="1">
    <location>
        <begin position="87"/>
        <end position="103"/>
    </location>
</feature>
<protein>
    <submittedName>
        <fullName evidence="3">Acetate kinase</fullName>
    </submittedName>
</protein>
<keyword evidence="4" id="KW-1185">Reference proteome</keyword>
<accession>A0ABW1AWQ6</accession>
<dbReference type="Proteomes" id="UP001595974">
    <property type="component" value="Unassembled WGS sequence"/>
</dbReference>
<evidence type="ECO:0000313" key="4">
    <source>
        <dbReference type="Proteomes" id="UP001595974"/>
    </source>
</evidence>
<dbReference type="RefSeq" id="WP_096445135.1">
    <property type="nucleotide sequence ID" value="NZ_JBHSOG010000100.1"/>
</dbReference>
<comment type="caution">
    <text evidence="3">The sequence shown here is derived from an EMBL/GenBank/DDBJ whole genome shotgun (WGS) entry which is preliminary data.</text>
</comment>
<gene>
    <name evidence="3" type="ORF">ACFPTN_20480</name>
</gene>
<name>A0ABW1AWQ6_9RHOO</name>
<dbReference type="EMBL" id="JBHSOG010000100">
    <property type="protein sequence ID" value="MFC5771763.1"/>
    <property type="molecule type" value="Genomic_DNA"/>
</dbReference>